<accession>A0ABR1EK46</accession>
<dbReference type="InterPro" id="IPR052797">
    <property type="entry name" value="RegFact_GeneExpr_CellDeath"/>
</dbReference>
<dbReference type="PROSITE" id="PS00028">
    <property type="entry name" value="ZINC_FINGER_C2H2_1"/>
    <property type="match status" value="2"/>
</dbReference>
<dbReference type="PROSITE" id="PS50157">
    <property type="entry name" value="ZINC_FINGER_C2H2_2"/>
    <property type="match status" value="1"/>
</dbReference>
<keyword evidence="1" id="KW-0863">Zinc-finger</keyword>
<protein>
    <recommendedName>
        <fullName evidence="2">C2H2-type domain-containing protein</fullName>
    </recommendedName>
</protein>
<dbReference type="SMART" id="SM00355">
    <property type="entry name" value="ZnF_C2H2"/>
    <property type="match status" value="2"/>
</dbReference>
<evidence type="ECO:0000256" key="1">
    <source>
        <dbReference type="PROSITE-ProRule" id="PRU00042"/>
    </source>
</evidence>
<dbReference type="PANTHER" id="PTHR33936:SF24">
    <property type="entry name" value="C2H2-TYPE DOMAIN-CONTAINING PROTEIN"/>
    <property type="match status" value="1"/>
</dbReference>
<evidence type="ECO:0000259" key="2">
    <source>
        <dbReference type="PROSITE" id="PS50157"/>
    </source>
</evidence>
<dbReference type="PANTHER" id="PTHR33936">
    <property type="entry name" value="PROTEIN CBG17840"/>
    <property type="match status" value="1"/>
</dbReference>
<dbReference type="InterPro" id="IPR013087">
    <property type="entry name" value="Znf_C2H2_type"/>
</dbReference>
<feature type="domain" description="C2H2-type" evidence="2">
    <location>
        <begin position="166"/>
        <end position="194"/>
    </location>
</feature>
<evidence type="ECO:0000313" key="4">
    <source>
        <dbReference type="Proteomes" id="UP001303046"/>
    </source>
</evidence>
<name>A0ABR1EK46_NECAM</name>
<keyword evidence="1" id="KW-0862">Zinc</keyword>
<dbReference type="Gene3D" id="3.30.160.60">
    <property type="entry name" value="Classic Zinc Finger"/>
    <property type="match status" value="1"/>
</dbReference>
<dbReference type="EMBL" id="JAVFWL010000006">
    <property type="protein sequence ID" value="KAK6763014.1"/>
    <property type="molecule type" value="Genomic_DNA"/>
</dbReference>
<keyword evidence="4" id="KW-1185">Reference proteome</keyword>
<sequence length="252" mass="28599">MSGIGGHIECFESHMVPVKLGTAFREEICMTIQTSHNKRISFNEIGRRRYRFLENKHYLFSKFKASCYGNPPNGIRTPSGCHIAKTVIGPTMYGRGISKASETANKLDGLGIMPEETQGDEKVQRYFKEYSKLISFENNVITAHFPLKENLDKKNQKIAASGKSVYNCQYCDTGFNSIIGLSRHRTTKHADEYSPPTIPCPICGEGVRSHRELAEHAHQQHAENSDEFVVETVAFQNAQDYHVRVYDNLRKH</sequence>
<keyword evidence="1" id="KW-0479">Metal-binding</keyword>
<comment type="caution">
    <text evidence="3">The sequence shown here is derived from an EMBL/GenBank/DDBJ whole genome shotgun (WGS) entry which is preliminary data.</text>
</comment>
<organism evidence="3 4">
    <name type="scientific">Necator americanus</name>
    <name type="common">Human hookworm</name>
    <dbReference type="NCBI Taxonomy" id="51031"/>
    <lineage>
        <taxon>Eukaryota</taxon>
        <taxon>Metazoa</taxon>
        <taxon>Ecdysozoa</taxon>
        <taxon>Nematoda</taxon>
        <taxon>Chromadorea</taxon>
        <taxon>Rhabditida</taxon>
        <taxon>Rhabditina</taxon>
        <taxon>Rhabditomorpha</taxon>
        <taxon>Strongyloidea</taxon>
        <taxon>Ancylostomatidae</taxon>
        <taxon>Bunostominae</taxon>
        <taxon>Necator</taxon>
    </lineage>
</organism>
<gene>
    <name evidence="3" type="primary">Necator_chrX.g23807</name>
    <name evidence="3" type="ORF">RB195_023643</name>
</gene>
<proteinExistence type="predicted"/>
<reference evidence="3 4" key="1">
    <citation type="submission" date="2023-08" db="EMBL/GenBank/DDBJ databases">
        <title>A Necator americanus chromosomal reference genome.</title>
        <authorList>
            <person name="Ilik V."/>
            <person name="Petrzelkova K.J."/>
            <person name="Pardy F."/>
            <person name="Fuh T."/>
            <person name="Niatou-Singa F.S."/>
            <person name="Gouil Q."/>
            <person name="Baker L."/>
            <person name="Ritchie M.E."/>
            <person name="Jex A.R."/>
            <person name="Gazzola D."/>
            <person name="Li H."/>
            <person name="Toshio Fujiwara R."/>
            <person name="Zhan B."/>
            <person name="Aroian R.V."/>
            <person name="Pafco B."/>
            <person name="Schwarz E.M."/>
        </authorList>
    </citation>
    <scope>NUCLEOTIDE SEQUENCE [LARGE SCALE GENOMIC DNA]</scope>
    <source>
        <strain evidence="3 4">Aroian</strain>
        <tissue evidence="3">Whole animal</tissue>
    </source>
</reference>
<dbReference type="Proteomes" id="UP001303046">
    <property type="component" value="Unassembled WGS sequence"/>
</dbReference>
<evidence type="ECO:0000313" key="3">
    <source>
        <dbReference type="EMBL" id="KAK6763014.1"/>
    </source>
</evidence>